<dbReference type="PANTHER" id="PTHR10535">
    <property type="entry name" value="DNA-DIRECTED RNA POLYMERASES I, II, AND III SUBUNIT RPABC1"/>
    <property type="match status" value="1"/>
</dbReference>
<evidence type="ECO:0000313" key="7">
    <source>
        <dbReference type="RefSeq" id="XP_010922168.1"/>
    </source>
</evidence>
<dbReference type="InterPro" id="IPR035913">
    <property type="entry name" value="RPB5-like_sf"/>
</dbReference>
<name>A0A6I9R9K1_ELAGV</name>
<dbReference type="SUPFAM" id="SSF55287">
    <property type="entry name" value="RPB5-like RNA polymerase subunit"/>
    <property type="match status" value="1"/>
</dbReference>
<dbReference type="InterPro" id="IPR036710">
    <property type="entry name" value="RNA_pol_Rpb5_N_sf"/>
</dbReference>
<keyword evidence="2" id="KW-0539">Nucleus</keyword>
<dbReference type="InterPro" id="IPR014381">
    <property type="entry name" value="Arch_Rpo5/euc_Rpb5"/>
</dbReference>
<dbReference type="RefSeq" id="XP_010922168.1">
    <property type="nucleotide sequence ID" value="XM_010923866.3"/>
</dbReference>
<dbReference type="GO" id="GO:0003899">
    <property type="term" value="F:DNA-directed RNA polymerase activity"/>
    <property type="evidence" value="ECO:0007669"/>
    <property type="project" value="InterPro"/>
</dbReference>
<protein>
    <submittedName>
        <fullName evidence="7">DNA-directed RNA polymerase V subunit 5A isoform X3</fullName>
    </submittedName>
</protein>
<keyword evidence="6" id="KW-1185">Reference proteome</keyword>
<sequence length="158" mass="18438">MEVERLGCMNSFVDQGSVESCRYFLARRTVLEMLRDRGYPIPAEQINLTLDEFRSEYGESPDRNRLSLSYSLSSQPNNKITELLVNITKHVLKPRHDVLTEEEKQKLLKKYNVEDSQLPRMLETDAIARYYGLQKGQVVKVTYDGELTRSHVTYRCIM</sequence>
<dbReference type="GO" id="GO:0055029">
    <property type="term" value="C:nuclear DNA-directed RNA polymerase complex"/>
    <property type="evidence" value="ECO:0007669"/>
    <property type="project" value="UniProtKB-ARBA"/>
</dbReference>
<keyword evidence="7" id="KW-0240">DNA-directed RNA polymerase</keyword>
<dbReference type="GO" id="GO:0003677">
    <property type="term" value="F:DNA binding"/>
    <property type="evidence" value="ECO:0007669"/>
    <property type="project" value="InterPro"/>
</dbReference>
<dbReference type="GO" id="GO:0006366">
    <property type="term" value="P:transcription by RNA polymerase II"/>
    <property type="evidence" value="ECO:0007669"/>
    <property type="project" value="TreeGrafter"/>
</dbReference>
<keyword evidence="7" id="KW-0804">Transcription</keyword>
<organism evidence="6 7">
    <name type="scientific">Elaeis guineensis var. tenera</name>
    <name type="common">Oil palm</name>
    <dbReference type="NCBI Taxonomy" id="51953"/>
    <lineage>
        <taxon>Eukaryota</taxon>
        <taxon>Viridiplantae</taxon>
        <taxon>Streptophyta</taxon>
        <taxon>Embryophyta</taxon>
        <taxon>Tracheophyta</taxon>
        <taxon>Spermatophyta</taxon>
        <taxon>Magnoliopsida</taxon>
        <taxon>Liliopsida</taxon>
        <taxon>Arecaceae</taxon>
        <taxon>Arecoideae</taxon>
        <taxon>Cocoseae</taxon>
        <taxon>Elaeidinae</taxon>
        <taxon>Elaeis</taxon>
    </lineage>
</organism>
<proteinExistence type="inferred from homology"/>
<accession>A0A6I9R9K1</accession>
<evidence type="ECO:0000256" key="1">
    <source>
        <dbReference type="ARBA" id="ARBA00004123"/>
    </source>
</evidence>
<dbReference type="Gene3D" id="3.90.940.20">
    <property type="entry name" value="RPB5-like RNA polymerase subunit"/>
    <property type="match status" value="1"/>
</dbReference>
<comment type="similarity">
    <text evidence="3">Belongs to the archaeal Rpo5/eukaryotic RPB5 RNA polymerase subunit family.</text>
</comment>
<evidence type="ECO:0000313" key="6">
    <source>
        <dbReference type="Proteomes" id="UP000504607"/>
    </source>
</evidence>
<dbReference type="FunFam" id="3.90.940.20:FF:000001">
    <property type="entry name" value="DNA-directed RNA polymerases I, II, and III subunit RPABC1"/>
    <property type="match status" value="1"/>
</dbReference>
<dbReference type="Pfam" id="PF03871">
    <property type="entry name" value="RNA_pol_Rpb5_N"/>
    <property type="match status" value="1"/>
</dbReference>
<dbReference type="Pfam" id="PF01191">
    <property type="entry name" value="RNA_pol_Rpb5_C"/>
    <property type="match status" value="1"/>
</dbReference>
<comment type="subcellular location">
    <subcellularLocation>
        <location evidence="1">Nucleus</location>
    </subcellularLocation>
</comment>
<dbReference type="InterPro" id="IPR005571">
    <property type="entry name" value="RNA_pol_Rpb5_N"/>
</dbReference>
<evidence type="ECO:0000259" key="4">
    <source>
        <dbReference type="Pfam" id="PF01191"/>
    </source>
</evidence>
<dbReference type="SUPFAM" id="SSF53036">
    <property type="entry name" value="Eukaryotic RPB5 N-terminal domain"/>
    <property type="match status" value="1"/>
</dbReference>
<dbReference type="Proteomes" id="UP000504607">
    <property type="component" value="Chromosome 5"/>
</dbReference>
<dbReference type="AlphaFoldDB" id="A0A6I9R9K1"/>
<feature type="domain" description="RNA polymerase Rpb5 N-terminal" evidence="5">
    <location>
        <begin position="19"/>
        <end position="81"/>
    </location>
</feature>
<dbReference type="GO" id="GO:0042797">
    <property type="term" value="P:tRNA transcription by RNA polymerase III"/>
    <property type="evidence" value="ECO:0007669"/>
    <property type="project" value="TreeGrafter"/>
</dbReference>
<evidence type="ECO:0000256" key="3">
    <source>
        <dbReference type="ARBA" id="ARBA00025765"/>
    </source>
</evidence>
<feature type="domain" description="RNA polymerase subunit H/Rpb5 C-terminal" evidence="4">
    <location>
        <begin position="85"/>
        <end position="157"/>
    </location>
</feature>
<dbReference type="GO" id="GO:0006362">
    <property type="term" value="P:transcription elongation by RNA polymerase I"/>
    <property type="evidence" value="ECO:0007669"/>
    <property type="project" value="TreeGrafter"/>
</dbReference>
<dbReference type="OrthoDB" id="248779at2759"/>
<evidence type="ECO:0000256" key="2">
    <source>
        <dbReference type="ARBA" id="ARBA00023242"/>
    </source>
</evidence>
<gene>
    <name evidence="7" type="primary">LOC105045542</name>
</gene>
<dbReference type="PANTHER" id="PTHR10535:SF2">
    <property type="entry name" value="DNA-DIRECTED RNA POLYMERASE V SUBUNIT 5A"/>
    <property type="match status" value="1"/>
</dbReference>
<reference evidence="7" key="1">
    <citation type="submission" date="2025-08" db="UniProtKB">
        <authorList>
            <consortium name="RefSeq"/>
        </authorList>
    </citation>
    <scope>IDENTIFICATION</scope>
</reference>
<dbReference type="InterPro" id="IPR000783">
    <property type="entry name" value="RNA_pol_subH/Rpb5_C"/>
</dbReference>
<evidence type="ECO:0000259" key="5">
    <source>
        <dbReference type="Pfam" id="PF03871"/>
    </source>
</evidence>